<evidence type="ECO:0000256" key="1">
    <source>
        <dbReference type="ARBA" id="ARBA00004651"/>
    </source>
</evidence>
<feature type="transmembrane region" description="Helical" evidence="8">
    <location>
        <begin position="48"/>
        <end position="78"/>
    </location>
</feature>
<feature type="transmembrane region" description="Helical" evidence="8">
    <location>
        <begin position="130"/>
        <end position="153"/>
    </location>
</feature>
<keyword evidence="7 8" id="KW-0472">Membrane</keyword>
<keyword evidence="4 8" id="KW-1003">Cell membrane</keyword>
<gene>
    <name evidence="10" type="ORF">CEPIT_LOCUS37359</name>
</gene>
<name>A0AAV0FTW8_9ASTE</name>
<keyword evidence="6 8" id="KW-1133">Transmembrane helix</keyword>
<evidence type="ECO:0000256" key="6">
    <source>
        <dbReference type="ARBA" id="ARBA00022989"/>
    </source>
</evidence>
<dbReference type="Pfam" id="PF04535">
    <property type="entry name" value="CASP_dom"/>
    <property type="match status" value="1"/>
</dbReference>
<comment type="caution">
    <text evidence="10">The sequence shown here is derived from an EMBL/GenBank/DDBJ whole genome shotgun (WGS) entry which is preliminary data.</text>
</comment>
<evidence type="ECO:0000256" key="2">
    <source>
        <dbReference type="ARBA" id="ARBA00007651"/>
    </source>
</evidence>
<evidence type="ECO:0000313" key="10">
    <source>
        <dbReference type="EMBL" id="CAH9139133.1"/>
    </source>
</evidence>
<protein>
    <recommendedName>
        <fullName evidence="8">CASP-like protein</fullName>
    </recommendedName>
</protein>
<feature type="domain" description="Casparian strip membrane protein" evidence="9">
    <location>
        <begin position="11"/>
        <end position="140"/>
    </location>
</feature>
<keyword evidence="5 8" id="KW-0812">Transmembrane</keyword>
<dbReference type="GO" id="GO:0005886">
    <property type="term" value="C:plasma membrane"/>
    <property type="evidence" value="ECO:0007669"/>
    <property type="project" value="UniProtKB-SubCell"/>
</dbReference>
<feature type="transmembrane region" description="Helical" evidence="8">
    <location>
        <begin position="16"/>
        <end position="36"/>
    </location>
</feature>
<feature type="transmembrane region" description="Helical" evidence="8">
    <location>
        <begin position="90"/>
        <end position="110"/>
    </location>
</feature>
<dbReference type="Proteomes" id="UP001152523">
    <property type="component" value="Unassembled WGS sequence"/>
</dbReference>
<dbReference type="PANTHER" id="PTHR32021:SF30">
    <property type="entry name" value="CASP-LIKE PROTEIN 5C1"/>
    <property type="match status" value="1"/>
</dbReference>
<reference evidence="10" key="1">
    <citation type="submission" date="2022-07" db="EMBL/GenBank/DDBJ databases">
        <authorList>
            <person name="Macas J."/>
            <person name="Novak P."/>
            <person name="Neumann P."/>
        </authorList>
    </citation>
    <scope>NUCLEOTIDE SEQUENCE</scope>
</reference>
<accession>A0AAV0FTW8</accession>
<organism evidence="10 11">
    <name type="scientific">Cuscuta epithymum</name>
    <dbReference type="NCBI Taxonomy" id="186058"/>
    <lineage>
        <taxon>Eukaryota</taxon>
        <taxon>Viridiplantae</taxon>
        <taxon>Streptophyta</taxon>
        <taxon>Embryophyta</taxon>
        <taxon>Tracheophyta</taxon>
        <taxon>Spermatophyta</taxon>
        <taxon>Magnoliopsida</taxon>
        <taxon>eudicotyledons</taxon>
        <taxon>Gunneridae</taxon>
        <taxon>Pentapetalae</taxon>
        <taxon>asterids</taxon>
        <taxon>lamiids</taxon>
        <taxon>Solanales</taxon>
        <taxon>Convolvulaceae</taxon>
        <taxon>Cuscuteae</taxon>
        <taxon>Cuscuta</taxon>
        <taxon>Cuscuta subgen. Cuscuta</taxon>
    </lineage>
</organism>
<keyword evidence="11" id="KW-1185">Reference proteome</keyword>
<dbReference type="InterPro" id="IPR045009">
    <property type="entry name" value="CASPL-5"/>
</dbReference>
<comment type="subunit">
    <text evidence="3 8">Homodimer and heterodimers.</text>
</comment>
<dbReference type="EMBL" id="CAMAPF010001015">
    <property type="protein sequence ID" value="CAH9139133.1"/>
    <property type="molecule type" value="Genomic_DNA"/>
</dbReference>
<evidence type="ECO:0000256" key="8">
    <source>
        <dbReference type="RuleBase" id="RU361233"/>
    </source>
</evidence>
<evidence type="ECO:0000256" key="5">
    <source>
        <dbReference type="ARBA" id="ARBA00022692"/>
    </source>
</evidence>
<evidence type="ECO:0000256" key="7">
    <source>
        <dbReference type="ARBA" id="ARBA00023136"/>
    </source>
</evidence>
<comment type="similarity">
    <text evidence="2 8">Belongs to the Casparian strip membrane proteins (CASP) family.</text>
</comment>
<proteinExistence type="inferred from homology"/>
<evidence type="ECO:0000259" key="9">
    <source>
        <dbReference type="Pfam" id="PF04535"/>
    </source>
</evidence>
<dbReference type="InterPro" id="IPR006702">
    <property type="entry name" value="CASP_dom"/>
</dbReference>
<dbReference type="AlphaFoldDB" id="A0AAV0FTW8"/>
<dbReference type="PANTHER" id="PTHR32021">
    <property type="entry name" value="CASP-LIKE PROTEIN 5B3"/>
    <property type="match status" value="1"/>
</dbReference>
<evidence type="ECO:0000313" key="11">
    <source>
        <dbReference type="Proteomes" id="UP001152523"/>
    </source>
</evidence>
<sequence>MDGVFSGASMGTPASLVLRLVLTVCSIASLLIIFFAPDPYDSNEYNSYSFRLLACVMGLLIPWSLAMAVADGYFIFILRNRTRKPGLTRAVIATDWMFAFFSFATSSATASTADFLFPTCGITACHHYQIAAATGFLCYVLLYGCSLFNLWILPWL</sequence>
<evidence type="ECO:0000256" key="3">
    <source>
        <dbReference type="ARBA" id="ARBA00011489"/>
    </source>
</evidence>
<evidence type="ECO:0000256" key="4">
    <source>
        <dbReference type="ARBA" id="ARBA00022475"/>
    </source>
</evidence>
<comment type="subcellular location">
    <subcellularLocation>
        <location evidence="1 8">Cell membrane</location>
        <topology evidence="1 8">Multi-pass membrane protein</topology>
    </subcellularLocation>
</comment>